<dbReference type="Pfam" id="PF02518">
    <property type="entry name" value="HATPase_c"/>
    <property type="match status" value="1"/>
</dbReference>
<dbReference type="SUPFAM" id="SSF55874">
    <property type="entry name" value="ATPase domain of HSP90 chaperone/DNA topoisomerase II/histidine kinase"/>
    <property type="match status" value="1"/>
</dbReference>
<dbReference type="PANTHER" id="PTHR34220:SF9">
    <property type="entry name" value="SIGNAL TRANSDUCTION HISTIDINE KINASE INTERNAL REGION DOMAIN-CONTAINING PROTEIN"/>
    <property type="match status" value="1"/>
</dbReference>
<keyword evidence="6 7" id="KW-0472">Membrane</keyword>
<evidence type="ECO:0000256" key="6">
    <source>
        <dbReference type="ARBA" id="ARBA00023136"/>
    </source>
</evidence>
<keyword evidence="2" id="KW-1003">Cell membrane</keyword>
<reference evidence="9 10" key="1">
    <citation type="submission" date="2019-12" db="EMBL/GenBank/DDBJ databases">
        <title>Paenibacillus sp. nov., an endophytic bacterium isolated from the stem of Dendrobium.</title>
        <authorList>
            <person name="Zhao R."/>
        </authorList>
    </citation>
    <scope>NUCLEOTIDE SEQUENCE [LARGE SCALE GENOMIC DNA]</scope>
    <source>
        <strain evidence="9 10">HJL G12</strain>
    </source>
</reference>
<accession>A0A7X3ILB6</accession>
<evidence type="ECO:0000256" key="7">
    <source>
        <dbReference type="SAM" id="Phobius"/>
    </source>
</evidence>
<keyword evidence="7" id="KW-1133">Transmembrane helix</keyword>
<dbReference type="InterPro" id="IPR003594">
    <property type="entry name" value="HATPase_dom"/>
</dbReference>
<keyword evidence="3" id="KW-0597">Phosphoprotein</keyword>
<dbReference type="Proteomes" id="UP000460318">
    <property type="component" value="Unassembled WGS sequence"/>
</dbReference>
<sequence length="576" mass="66083">MKLKTSTFTKILCVIILLLLCVVILYSFSYQRSVRLIREELTNSNLNRSAFFLYQIDTVMDQFTANGITLSSDPAVLEMTDRYLLQTYYNRTKIQNDLTSKLLLQRSATNWSNQISVYFPELKSVVSTDLDRVGYVEGYFKEHYAPNWTYRENDRTHEFFRQITYPPTASILQAQAVVETRIPTSNLSDLLDQLKMDGKGEPFLTDGSHIIAPHSSDTKLIYDVIAKLNEPSLQGYTTIRIDANDYIVSYAKSKTIGMYLVSYIPLTEILHPIAVSRNLFYASLLILLLLGAFAAMLLYRSVQIPIKQLIQRSNRIAMGNFSVQPFPRTGNEFEYLFQKFENMARSLAELIDKVYVETIRSRDATLKQLQSQINPHFLYNSLSFIVNMTKLKQDQAVIAMAHHLSDYFRYTTHVENQLATVQEEIQMISHYLEIQSMRSKRLRYEIDVSEGMFSLMIPRLIVQPLVENAILHGIEQRVGDGRIRITGEEHNGEYLLIIEDDGIEVTGELLDEMRQKINLPANPDTASEGCGLQNVHLRMKLHFGDDAGVRLNPAVPVGMRVILHWRCRDVSDSDRG</sequence>
<gene>
    <name evidence="9" type="ORF">GRF59_20630</name>
</gene>
<dbReference type="Gene3D" id="6.10.340.10">
    <property type="match status" value="1"/>
</dbReference>
<dbReference type="Pfam" id="PF06580">
    <property type="entry name" value="His_kinase"/>
    <property type="match status" value="1"/>
</dbReference>
<feature type="domain" description="HAMP" evidence="8">
    <location>
        <begin position="300"/>
        <end position="352"/>
    </location>
</feature>
<dbReference type="InterPro" id="IPR036890">
    <property type="entry name" value="HATPase_C_sf"/>
</dbReference>
<dbReference type="PROSITE" id="PS50885">
    <property type="entry name" value="HAMP"/>
    <property type="match status" value="1"/>
</dbReference>
<proteinExistence type="predicted"/>
<evidence type="ECO:0000256" key="2">
    <source>
        <dbReference type="ARBA" id="ARBA00022475"/>
    </source>
</evidence>
<dbReference type="SMART" id="SM00304">
    <property type="entry name" value="HAMP"/>
    <property type="match status" value="1"/>
</dbReference>
<evidence type="ECO:0000259" key="8">
    <source>
        <dbReference type="PROSITE" id="PS50885"/>
    </source>
</evidence>
<dbReference type="InterPro" id="IPR050640">
    <property type="entry name" value="Bact_2-comp_sensor_kinase"/>
</dbReference>
<keyword evidence="10" id="KW-1185">Reference proteome</keyword>
<dbReference type="EMBL" id="WUBI01000003">
    <property type="protein sequence ID" value="MWV46029.1"/>
    <property type="molecule type" value="Genomic_DNA"/>
</dbReference>
<feature type="transmembrane region" description="Helical" evidence="7">
    <location>
        <begin position="279"/>
        <end position="299"/>
    </location>
</feature>
<keyword evidence="4" id="KW-0808">Transferase</keyword>
<dbReference type="RefSeq" id="WP_160499603.1">
    <property type="nucleotide sequence ID" value="NZ_WUBI01000003.1"/>
</dbReference>
<evidence type="ECO:0000313" key="9">
    <source>
        <dbReference type="EMBL" id="MWV46029.1"/>
    </source>
</evidence>
<dbReference type="InterPro" id="IPR010559">
    <property type="entry name" value="Sig_transdc_His_kin_internal"/>
</dbReference>
<evidence type="ECO:0000256" key="4">
    <source>
        <dbReference type="ARBA" id="ARBA00022679"/>
    </source>
</evidence>
<evidence type="ECO:0000313" key="10">
    <source>
        <dbReference type="Proteomes" id="UP000460318"/>
    </source>
</evidence>
<keyword evidence="7" id="KW-0812">Transmembrane</keyword>
<dbReference type="GO" id="GO:0005886">
    <property type="term" value="C:plasma membrane"/>
    <property type="evidence" value="ECO:0007669"/>
    <property type="project" value="UniProtKB-SubCell"/>
</dbReference>
<dbReference type="InterPro" id="IPR003660">
    <property type="entry name" value="HAMP_dom"/>
</dbReference>
<protein>
    <submittedName>
        <fullName evidence="9">Two-component sensor histidine kinase</fullName>
    </submittedName>
</protein>
<dbReference type="AlphaFoldDB" id="A0A7X3ILB6"/>
<comment type="subcellular location">
    <subcellularLocation>
        <location evidence="1">Cell membrane</location>
        <topology evidence="1">Multi-pass membrane protein</topology>
    </subcellularLocation>
</comment>
<comment type="caution">
    <text evidence="9">The sequence shown here is derived from an EMBL/GenBank/DDBJ whole genome shotgun (WGS) entry which is preliminary data.</text>
</comment>
<dbReference type="SUPFAM" id="SSF158472">
    <property type="entry name" value="HAMP domain-like"/>
    <property type="match status" value="1"/>
</dbReference>
<evidence type="ECO:0000256" key="1">
    <source>
        <dbReference type="ARBA" id="ARBA00004651"/>
    </source>
</evidence>
<keyword evidence="5 9" id="KW-0418">Kinase</keyword>
<evidence type="ECO:0000256" key="5">
    <source>
        <dbReference type="ARBA" id="ARBA00022777"/>
    </source>
</evidence>
<dbReference type="GO" id="GO:0000155">
    <property type="term" value="F:phosphorelay sensor kinase activity"/>
    <property type="evidence" value="ECO:0007669"/>
    <property type="project" value="InterPro"/>
</dbReference>
<organism evidence="9 10">
    <name type="scientific">Paenibacillus dendrobii</name>
    <dbReference type="NCBI Taxonomy" id="2691084"/>
    <lineage>
        <taxon>Bacteria</taxon>
        <taxon>Bacillati</taxon>
        <taxon>Bacillota</taxon>
        <taxon>Bacilli</taxon>
        <taxon>Bacillales</taxon>
        <taxon>Paenibacillaceae</taxon>
        <taxon>Paenibacillus</taxon>
    </lineage>
</organism>
<evidence type="ECO:0000256" key="3">
    <source>
        <dbReference type="ARBA" id="ARBA00022553"/>
    </source>
</evidence>
<dbReference type="Gene3D" id="3.30.565.10">
    <property type="entry name" value="Histidine kinase-like ATPase, C-terminal domain"/>
    <property type="match status" value="1"/>
</dbReference>
<dbReference type="PANTHER" id="PTHR34220">
    <property type="entry name" value="SENSOR HISTIDINE KINASE YPDA"/>
    <property type="match status" value="1"/>
</dbReference>
<dbReference type="CDD" id="cd06225">
    <property type="entry name" value="HAMP"/>
    <property type="match status" value="1"/>
</dbReference>
<name>A0A7X3ILB6_9BACL</name>